<accession>Q2ILS6</accession>
<reference evidence="2" key="1">
    <citation type="submission" date="2006-01" db="EMBL/GenBank/DDBJ databases">
        <title>Complete sequence of Anaeromyxobacter dehalogenans 2CP-C.</title>
        <authorList>
            <consortium name="US DOE Joint Genome Institute"/>
            <person name="Copeland A."/>
            <person name="Lucas S."/>
            <person name="Lapidus A."/>
            <person name="Barry K."/>
            <person name="Detter J.C."/>
            <person name="Glavina T."/>
            <person name="Hammon N."/>
            <person name="Israni S."/>
            <person name="Pitluck S."/>
            <person name="Brettin T."/>
            <person name="Bruce D."/>
            <person name="Han C."/>
            <person name="Tapia R."/>
            <person name="Gilna P."/>
            <person name="Kiss H."/>
            <person name="Schmutz J."/>
            <person name="Larimer F."/>
            <person name="Land M."/>
            <person name="Kyrpides N."/>
            <person name="Anderson I."/>
            <person name="Sanford R.A."/>
            <person name="Ritalahti K.M."/>
            <person name="Thomas H.S."/>
            <person name="Kirby J.R."/>
            <person name="Zhulin I.B."/>
            <person name="Loeffler F.E."/>
            <person name="Richardson P."/>
        </authorList>
    </citation>
    <scope>NUCLEOTIDE SEQUENCE</scope>
    <source>
        <strain evidence="2">2CP-C</strain>
    </source>
</reference>
<dbReference type="STRING" id="290397.Adeh_2838"/>
<sequence>MTDHPRSGETPPPFTTDTKENHMPAKLGNRSKRKISNRSKTKRAQATRKRVLSVKRKRRAKRSPR</sequence>
<gene>
    <name evidence="2" type="ordered locus">Adeh_2838</name>
</gene>
<dbReference type="Proteomes" id="UP000001935">
    <property type="component" value="Chromosome"/>
</dbReference>
<evidence type="ECO:0000313" key="2">
    <source>
        <dbReference type="EMBL" id="ABC82608.1"/>
    </source>
</evidence>
<dbReference type="AlphaFoldDB" id="Q2ILS6"/>
<feature type="compositionally biased region" description="Basic residues" evidence="1">
    <location>
        <begin position="29"/>
        <end position="65"/>
    </location>
</feature>
<evidence type="ECO:0000313" key="3">
    <source>
        <dbReference type="Proteomes" id="UP000001935"/>
    </source>
</evidence>
<name>Q2ILS6_ANADE</name>
<evidence type="ECO:0000256" key="1">
    <source>
        <dbReference type="SAM" id="MobiDB-lite"/>
    </source>
</evidence>
<dbReference type="KEGG" id="ade:Adeh_2838"/>
<protein>
    <submittedName>
        <fullName evidence="2">Uncharacterized protein</fullName>
    </submittedName>
</protein>
<organism evidence="2 3">
    <name type="scientific">Anaeromyxobacter dehalogenans (strain 2CP-C)</name>
    <dbReference type="NCBI Taxonomy" id="290397"/>
    <lineage>
        <taxon>Bacteria</taxon>
        <taxon>Pseudomonadati</taxon>
        <taxon>Myxococcota</taxon>
        <taxon>Myxococcia</taxon>
        <taxon>Myxococcales</taxon>
        <taxon>Cystobacterineae</taxon>
        <taxon>Anaeromyxobacteraceae</taxon>
        <taxon>Anaeromyxobacter</taxon>
    </lineage>
</organism>
<dbReference type="EMBL" id="CP000251">
    <property type="protein sequence ID" value="ABC82608.1"/>
    <property type="molecule type" value="Genomic_DNA"/>
</dbReference>
<dbReference type="HOGENOM" id="CLU_2840119_0_0_7"/>
<proteinExistence type="predicted"/>
<feature type="region of interest" description="Disordered" evidence="1">
    <location>
        <begin position="1"/>
        <end position="65"/>
    </location>
</feature>